<evidence type="ECO:0000256" key="5">
    <source>
        <dbReference type="ARBA" id="ARBA00023054"/>
    </source>
</evidence>
<dbReference type="GO" id="GO:0005634">
    <property type="term" value="C:nucleus"/>
    <property type="evidence" value="ECO:0007669"/>
    <property type="project" value="UniProtKB-SubCell"/>
</dbReference>
<dbReference type="Gene3D" id="1.20.1060.20">
    <property type="match status" value="1"/>
</dbReference>
<dbReference type="HOGENOM" id="CLU_001042_5_0_1"/>
<proteinExistence type="inferred from homology"/>
<dbReference type="Proteomes" id="UP000007148">
    <property type="component" value="Unassembled WGS sequence"/>
</dbReference>
<dbReference type="InterPro" id="IPR027417">
    <property type="entry name" value="P-loop_NTPase"/>
</dbReference>
<feature type="coiled-coil region" evidence="9">
    <location>
        <begin position="980"/>
        <end position="1021"/>
    </location>
</feature>
<dbReference type="InterPro" id="IPR010935">
    <property type="entry name" value="SMC_hinge"/>
</dbReference>
<dbReference type="GO" id="GO:0005524">
    <property type="term" value="F:ATP binding"/>
    <property type="evidence" value="ECO:0007669"/>
    <property type="project" value="InterPro"/>
</dbReference>
<dbReference type="GO" id="GO:0005694">
    <property type="term" value="C:chromosome"/>
    <property type="evidence" value="ECO:0007669"/>
    <property type="project" value="InterPro"/>
</dbReference>
<evidence type="ECO:0000256" key="1">
    <source>
        <dbReference type="ARBA" id="ARBA00004123"/>
    </source>
</evidence>
<feature type="domain" description="SMC hinge" evidence="11">
    <location>
        <begin position="523"/>
        <end position="636"/>
    </location>
</feature>
<dbReference type="OrthoDB" id="431497at2759"/>
<dbReference type="InterPro" id="IPR041741">
    <property type="entry name" value="SMC3_ABC_euk"/>
</dbReference>
<protein>
    <recommendedName>
        <fullName evidence="8">Structural maintenance of chromosomes protein</fullName>
    </recommendedName>
</protein>
<dbReference type="FunCoup" id="G4T7M5">
    <property type="interactions" value="776"/>
</dbReference>
<keyword evidence="6 8" id="KW-0539">Nucleus</keyword>
<evidence type="ECO:0000256" key="7">
    <source>
        <dbReference type="ARBA" id="ARBA00023306"/>
    </source>
</evidence>
<evidence type="ECO:0000256" key="4">
    <source>
        <dbReference type="ARBA" id="ARBA00022776"/>
    </source>
</evidence>
<feature type="coiled-coil region" evidence="9">
    <location>
        <begin position="731"/>
        <end position="772"/>
    </location>
</feature>
<dbReference type="InParanoid" id="G4T7M5"/>
<evidence type="ECO:0000259" key="11">
    <source>
        <dbReference type="SMART" id="SM00968"/>
    </source>
</evidence>
<dbReference type="EMBL" id="CAFZ01000012">
    <property type="protein sequence ID" value="CCA67333.1"/>
    <property type="molecule type" value="Genomic_DNA"/>
</dbReference>
<feature type="compositionally biased region" description="Basic and acidic residues" evidence="10">
    <location>
        <begin position="246"/>
        <end position="263"/>
    </location>
</feature>
<keyword evidence="4" id="KW-0498">Mitosis</keyword>
<feature type="coiled-coil region" evidence="9">
    <location>
        <begin position="810"/>
        <end position="939"/>
    </location>
</feature>
<dbReference type="Gene3D" id="3.30.70.1620">
    <property type="match status" value="1"/>
</dbReference>
<dbReference type="SMART" id="SM00968">
    <property type="entry name" value="SMC_hinge"/>
    <property type="match status" value="1"/>
</dbReference>
<sequence>MHIKSLTIQGFKSYRDQINLTDFSPRHNVVLGRNGAGKSNFFAAIRFVLSDAYTSMSREERQLLLHEGSGVTSTMSAYVEIIFDNSDHRFPTGKDEVIIRRTIGLKKDEYSLDKKSSSKADVMNLLESAGFSKSNPYYIVPQGRITSLTNAKDHERLALLKEVAGTKVYENRRSESEKIIEETESKQAKIDELLAYIEQRLEELESEKEELKEFQQNDKERRCLEYALHSRELQEVTAALEEVEEERQQENYNNKERREATAKREKSIQALELRIKEKKQEQAVLLVNKRELEAELSQLVKSKTEVECLVSDLQSNESQSLGQKKALESQLKKIRKALQAKEVEMMELEPECATAQEREQEARQTLDATNARLQTLYSKQGRLRQFATAAERDSFLQSEIKSIKEFLKRQSQALDDLRGLAQQTQDQISALEAQEGELQNALNTRQEQLRELEAVISSHKDLKAEKEERRKELWREEAKLGTTLGHARDELRTAERNLASMMDKDTANGLMAVDRIAERLGLKGVYGPLYRLFTVKSRLYNTPVELTAGTSLFHVVVDTDETASRVLKAMLEEKAGRVTFMPLNRLKVKAVQYPEVDEVEPLIKQLEYNPLYEKALQQVFGKTCICKDLATAAKYARSHDLNTTTIEGDKVDRKGALTGGYHDLKRSRMDGINAYKHWKAKHVEESERSIKLKAEITPLEQEITQISGRIQVDSNERMRLLDARGPLLRNLSAIQREKDQVEAKYQRQTAEIRELETEIANLQAQVKSHSDEIGAPMSNNLNPRERKELQDLVKQVDGLKSSYAERKAIAAEMKHKKDMLEIELNEDLRKKRDELEGLLERAMDAPLVDASDVANLESRQRELATLQSSLDRLSQELQAEEDKAEKIAASIAADVKELEKENQAQRDDGKALSKEQKLAERYLAKRQMLSARKEECNRNIRDLGLLPEEAFEKYIKEKSEKLLKKLTVVNEKLKKYGHVNKKAFEQYSNFTKQREQLQTRRQDLEASAKSIQMLMETLDQRKDEAIERTFKQVSKYFEEVFEKLVPAGRGRLIMQRNIDETQDVDMDEDVAALDRYTGVAIKVSFNSKSDEGLRIQQLSGGQKSLVALATVFAIQKCDPAPFYLFDEIDANLDAQYRTSVATMIHELSSTAQFITTTFRPEMLQRADKFFGVMFDNQKVSSISTIGREDAVEFIENETLAQ</sequence>
<dbReference type="InterPro" id="IPR036277">
    <property type="entry name" value="SMC_hinge_sf"/>
</dbReference>
<dbReference type="FunFam" id="3.40.50.300:FF:000370">
    <property type="entry name" value="Structural maintenance of chromosomes 3"/>
    <property type="match status" value="1"/>
</dbReference>
<feature type="region of interest" description="Disordered" evidence="10">
    <location>
        <begin position="244"/>
        <end position="263"/>
    </location>
</feature>
<comment type="caution">
    <text evidence="12">The sequence shown here is derived from an EMBL/GenBank/DDBJ whole genome shotgun (WGS) entry which is preliminary data.</text>
</comment>
<comment type="subcellular location">
    <subcellularLocation>
        <location evidence="1 8">Nucleus</location>
    </subcellularLocation>
</comment>
<dbReference type="STRING" id="1109443.G4T7M5"/>
<keyword evidence="7" id="KW-0131">Cell cycle</keyword>
<feature type="coiled-coil region" evidence="9">
    <location>
        <begin position="407"/>
        <end position="504"/>
    </location>
</feature>
<dbReference type="InterPro" id="IPR024704">
    <property type="entry name" value="SMC"/>
</dbReference>
<dbReference type="CDD" id="cd03272">
    <property type="entry name" value="ABC_SMC3_euk"/>
    <property type="match status" value="1"/>
</dbReference>
<reference evidence="12 13" key="1">
    <citation type="journal article" date="2011" name="PLoS Pathog.">
        <title>Endophytic Life Strategies Decoded by Genome and Transcriptome Analyses of the Mutualistic Root Symbiont Piriformospora indica.</title>
        <authorList>
            <person name="Zuccaro A."/>
            <person name="Lahrmann U."/>
            <person name="Guldener U."/>
            <person name="Langen G."/>
            <person name="Pfiffi S."/>
            <person name="Biedenkopf D."/>
            <person name="Wong P."/>
            <person name="Samans B."/>
            <person name="Grimm C."/>
            <person name="Basiewicz M."/>
            <person name="Murat C."/>
            <person name="Martin F."/>
            <person name="Kogel K.H."/>
        </authorList>
    </citation>
    <scope>NUCLEOTIDE SEQUENCE [LARGE SCALE GENOMIC DNA]</scope>
    <source>
        <strain evidence="12 13">DSM 11827</strain>
    </source>
</reference>
<evidence type="ECO:0000256" key="2">
    <source>
        <dbReference type="ARBA" id="ARBA00005917"/>
    </source>
</evidence>
<evidence type="ECO:0000313" key="13">
    <source>
        <dbReference type="Proteomes" id="UP000007148"/>
    </source>
</evidence>
<dbReference type="eggNOG" id="KOG0964">
    <property type="taxonomic scope" value="Eukaryota"/>
</dbReference>
<dbReference type="Pfam" id="PF02463">
    <property type="entry name" value="SMC_N"/>
    <property type="match status" value="1"/>
</dbReference>
<dbReference type="GO" id="GO:0016887">
    <property type="term" value="F:ATP hydrolysis activity"/>
    <property type="evidence" value="ECO:0007669"/>
    <property type="project" value="InterPro"/>
</dbReference>
<dbReference type="AlphaFoldDB" id="G4T7M5"/>
<dbReference type="InterPro" id="IPR003395">
    <property type="entry name" value="RecF/RecN/SMC_N"/>
</dbReference>
<evidence type="ECO:0000256" key="10">
    <source>
        <dbReference type="SAM" id="MobiDB-lite"/>
    </source>
</evidence>
<keyword evidence="5 9" id="KW-0175">Coiled coil</keyword>
<dbReference type="GO" id="GO:0007059">
    <property type="term" value="P:chromosome segregation"/>
    <property type="evidence" value="ECO:0007669"/>
    <property type="project" value="UniProtKB-ARBA"/>
</dbReference>
<keyword evidence="13" id="KW-1185">Reference proteome</keyword>
<dbReference type="Gene3D" id="3.40.50.300">
    <property type="entry name" value="P-loop containing nucleotide triphosphate hydrolases"/>
    <property type="match status" value="2"/>
</dbReference>
<evidence type="ECO:0000256" key="9">
    <source>
        <dbReference type="SAM" id="Coils"/>
    </source>
</evidence>
<accession>G4T7M5</accession>
<dbReference type="SUPFAM" id="SSF52540">
    <property type="entry name" value="P-loop containing nucleoside triphosphate hydrolases"/>
    <property type="match status" value="2"/>
</dbReference>
<keyword evidence="3" id="KW-0132">Cell division</keyword>
<dbReference type="GO" id="GO:0051276">
    <property type="term" value="P:chromosome organization"/>
    <property type="evidence" value="ECO:0007669"/>
    <property type="project" value="InterPro"/>
</dbReference>
<comment type="similarity">
    <text evidence="2">Belongs to the SMC family. SMC3 subfamily.</text>
</comment>
<dbReference type="FunFam" id="3.40.50.300:FF:000424">
    <property type="entry name" value="Structural maintenance of chromosomes 3"/>
    <property type="match status" value="1"/>
</dbReference>
<evidence type="ECO:0000256" key="6">
    <source>
        <dbReference type="ARBA" id="ARBA00023242"/>
    </source>
</evidence>
<evidence type="ECO:0000256" key="8">
    <source>
        <dbReference type="PIRNR" id="PIRNR005719"/>
    </source>
</evidence>
<dbReference type="OMA" id="GQKTVCA"/>
<evidence type="ECO:0000313" key="12">
    <source>
        <dbReference type="EMBL" id="CCA67333.1"/>
    </source>
</evidence>
<dbReference type="PANTHER" id="PTHR43977">
    <property type="entry name" value="STRUCTURAL MAINTENANCE OF CHROMOSOMES PROTEIN 3"/>
    <property type="match status" value="1"/>
</dbReference>
<gene>
    <name evidence="12" type="ORF">PIIN_01164</name>
</gene>
<dbReference type="Pfam" id="PF06470">
    <property type="entry name" value="SMC_hinge"/>
    <property type="match status" value="1"/>
</dbReference>
<dbReference type="PIRSF" id="PIRSF005719">
    <property type="entry name" value="SMC"/>
    <property type="match status" value="1"/>
</dbReference>
<dbReference type="SUPFAM" id="SSF75553">
    <property type="entry name" value="Smc hinge domain"/>
    <property type="match status" value="1"/>
</dbReference>
<evidence type="ECO:0000256" key="3">
    <source>
        <dbReference type="ARBA" id="ARBA00022618"/>
    </source>
</evidence>
<dbReference type="GO" id="GO:0051301">
    <property type="term" value="P:cell division"/>
    <property type="evidence" value="ECO:0007669"/>
    <property type="project" value="UniProtKB-KW"/>
</dbReference>
<name>G4T7M5_SERID</name>
<organism evidence="12 13">
    <name type="scientific">Serendipita indica (strain DSM 11827)</name>
    <name type="common">Root endophyte fungus</name>
    <name type="synonym">Piriformospora indica</name>
    <dbReference type="NCBI Taxonomy" id="1109443"/>
    <lineage>
        <taxon>Eukaryota</taxon>
        <taxon>Fungi</taxon>
        <taxon>Dikarya</taxon>
        <taxon>Basidiomycota</taxon>
        <taxon>Agaricomycotina</taxon>
        <taxon>Agaricomycetes</taxon>
        <taxon>Sebacinales</taxon>
        <taxon>Serendipitaceae</taxon>
        <taxon>Serendipita</taxon>
    </lineage>
</organism>